<dbReference type="Proteomes" id="UP000285060">
    <property type="component" value="Unassembled WGS sequence"/>
</dbReference>
<dbReference type="RefSeq" id="XP_008872094.1">
    <property type="nucleotide sequence ID" value="XM_008873872.1"/>
</dbReference>
<gene>
    <name evidence="2" type="ORF">DYB32_009329</name>
    <name evidence="1" type="ORF">H310_08201</name>
</gene>
<evidence type="ECO:0000313" key="3">
    <source>
        <dbReference type="Proteomes" id="UP000285060"/>
    </source>
</evidence>
<proteinExistence type="predicted"/>
<reference evidence="2 3" key="2">
    <citation type="submission" date="2018-08" db="EMBL/GenBank/DDBJ databases">
        <title>Aphanomyces genome sequencing and annotation.</title>
        <authorList>
            <person name="Minardi D."/>
            <person name="Oidtmann B."/>
            <person name="Van Der Giezen M."/>
            <person name="Studholme D.J."/>
        </authorList>
    </citation>
    <scope>NUCLEOTIDE SEQUENCE [LARGE SCALE GENOMIC DNA]</scope>
    <source>
        <strain evidence="2 3">NJM0002</strain>
    </source>
</reference>
<dbReference type="AlphaFoldDB" id="A0A024TZV9"/>
<sequence length="92" mass="10436">MTQADETQLTLRVSPHFPRVPKACKSVGETFFACLYKHGKQPEGVSDPDAGKKGMQSCVRQLEAYNACVDKVFADKPRKMFRVPEAYRVREE</sequence>
<accession>A0A024TZV9</accession>
<dbReference type="VEuPathDB" id="FungiDB:H310_08201"/>
<evidence type="ECO:0000313" key="2">
    <source>
        <dbReference type="EMBL" id="RHY23001.1"/>
    </source>
</evidence>
<name>A0A024TZV9_9STRA</name>
<dbReference type="EMBL" id="QUSY01001941">
    <property type="protein sequence ID" value="RHY23001.1"/>
    <property type="molecule type" value="Genomic_DNA"/>
</dbReference>
<keyword evidence="3" id="KW-1185">Reference proteome</keyword>
<organism evidence="1">
    <name type="scientific">Aphanomyces invadans</name>
    <dbReference type="NCBI Taxonomy" id="157072"/>
    <lineage>
        <taxon>Eukaryota</taxon>
        <taxon>Sar</taxon>
        <taxon>Stramenopiles</taxon>
        <taxon>Oomycota</taxon>
        <taxon>Saprolegniomycetes</taxon>
        <taxon>Saprolegniales</taxon>
        <taxon>Verrucalvaceae</taxon>
        <taxon>Aphanomyces</taxon>
    </lineage>
</organism>
<reference evidence="1" key="1">
    <citation type="submission" date="2013-12" db="EMBL/GenBank/DDBJ databases">
        <title>The Genome Sequence of Aphanomyces invadans NJM9701.</title>
        <authorList>
            <consortium name="The Broad Institute Genomics Platform"/>
            <person name="Russ C."/>
            <person name="Tyler B."/>
            <person name="van West P."/>
            <person name="Dieguez-Uribeondo J."/>
            <person name="Young S.K."/>
            <person name="Zeng Q."/>
            <person name="Gargeya S."/>
            <person name="Fitzgerald M."/>
            <person name="Abouelleil A."/>
            <person name="Alvarado L."/>
            <person name="Chapman S.B."/>
            <person name="Gainer-Dewar J."/>
            <person name="Goldberg J."/>
            <person name="Griggs A."/>
            <person name="Gujja S."/>
            <person name="Hansen M."/>
            <person name="Howarth C."/>
            <person name="Imamovic A."/>
            <person name="Ireland A."/>
            <person name="Larimer J."/>
            <person name="McCowan C."/>
            <person name="Murphy C."/>
            <person name="Pearson M."/>
            <person name="Poon T.W."/>
            <person name="Priest M."/>
            <person name="Roberts A."/>
            <person name="Saif S."/>
            <person name="Shea T."/>
            <person name="Sykes S."/>
            <person name="Wortman J."/>
            <person name="Nusbaum C."/>
            <person name="Birren B."/>
        </authorList>
    </citation>
    <scope>NUCLEOTIDE SEQUENCE [LARGE SCALE GENOMIC DNA]</scope>
    <source>
        <strain evidence="1">NJM9701</strain>
    </source>
</reference>
<evidence type="ECO:0000313" key="1">
    <source>
        <dbReference type="EMBL" id="ETV99538.1"/>
    </source>
</evidence>
<dbReference type="EMBL" id="KI913967">
    <property type="protein sequence ID" value="ETV99538.1"/>
    <property type="molecule type" value="Genomic_DNA"/>
</dbReference>
<dbReference type="eggNOG" id="ENOG502S7VY">
    <property type="taxonomic scope" value="Eukaryota"/>
</dbReference>
<dbReference type="GeneID" id="20085251"/>
<protein>
    <recommendedName>
        <fullName evidence="4">CHCH domain-containing protein</fullName>
    </recommendedName>
</protein>
<evidence type="ECO:0008006" key="4">
    <source>
        <dbReference type="Google" id="ProtNLM"/>
    </source>
</evidence>
<dbReference type="OrthoDB" id="68301at2759"/>